<organism evidence="2 3">
    <name type="scientific">Rufibacter roseus</name>
    <dbReference type="NCBI Taxonomy" id="1567108"/>
    <lineage>
        <taxon>Bacteria</taxon>
        <taxon>Pseudomonadati</taxon>
        <taxon>Bacteroidota</taxon>
        <taxon>Cytophagia</taxon>
        <taxon>Cytophagales</taxon>
        <taxon>Hymenobacteraceae</taxon>
        <taxon>Rufibacter</taxon>
    </lineage>
</organism>
<dbReference type="Proteomes" id="UP001596405">
    <property type="component" value="Unassembled WGS sequence"/>
</dbReference>
<dbReference type="EMBL" id="JBHSYQ010000003">
    <property type="protein sequence ID" value="MFC6997384.1"/>
    <property type="molecule type" value="Genomic_DNA"/>
</dbReference>
<proteinExistence type="predicted"/>
<comment type="caution">
    <text evidence="2">The sequence shown here is derived from an EMBL/GenBank/DDBJ whole genome shotgun (WGS) entry which is preliminary data.</text>
</comment>
<keyword evidence="1" id="KW-0732">Signal</keyword>
<sequence>MARGFFLLLVVSGLMLISEAANSQASSTPAVPPADSSQISLQPIAALYHAAMGQQAHVFNGSEYFGYTLRTKGHQFFGSDVWADAVVTYDGIAYSGIPFMYDIVNQALIVVRPDEKGTPIKTQIDASRVSQFTLQGHRFMKVNKAENLASGFYEVLYSGNVQVLARREKTSLKQNAEISFSDKNTYYILKDGQYHQVKSKGSVLKVLSDQKAELNKSLKERSISFGQNRELALVTMAQVYDSLTKGQ</sequence>
<protein>
    <submittedName>
        <fullName evidence="2">Uncharacterized protein</fullName>
    </submittedName>
</protein>
<gene>
    <name evidence="2" type="ORF">ACFQHR_07090</name>
</gene>
<feature type="chain" id="PRO_5045850453" evidence="1">
    <location>
        <begin position="24"/>
        <end position="247"/>
    </location>
</feature>
<keyword evidence="3" id="KW-1185">Reference proteome</keyword>
<evidence type="ECO:0000313" key="2">
    <source>
        <dbReference type="EMBL" id="MFC6997384.1"/>
    </source>
</evidence>
<feature type="signal peptide" evidence="1">
    <location>
        <begin position="1"/>
        <end position="23"/>
    </location>
</feature>
<reference evidence="3" key="1">
    <citation type="journal article" date="2019" name="Int. J. Syst. Evol. Microbiol.">
        <title>The Global Catalogue of Microorganisms (GCM) 10K type strain sequencing project: providing services to taxonomists for standard genome sequencing and annotation.</title>
        <authorList>
            <consortium name="The Broad Institute Genomics Platform"/>
            <consortium name="The Broad Institute Genome Sequencing Center for Infectious Disease"/>
            <person name="Wu L."/>
            <person name="Ma J."/>
        </authorList>
    </citation>
    <scope>NUCLEOTIDE SEQUENCE [LARGE SCALE GENOMIC DNA]</scope>
    <source>
        <strain evidence="3">CGMCC 4.7393</strain>
    </source>
</reference>
<dbReference type="RefSeq" id="WP_066615668.1">
    <property type="nucleotide sequence ID" value="NZ_JBHSYQ010000003.1"/>
</dbReference>
<name>A0ABW2DHT5_9BACT</name>
<evidence type="ECO:0000313" key="3">
    <source>
        <dbReference type="Proteomes" id="UP001596405"/>
    </source>
</evidence>
<evidence type="ECO:0000256" key="1">
    <source>
        <dbReference type="SAM" id="SignalP"/>
    </source>
</evidence>
<accession>A0ABW2DHT5</accession>